<protein>
    <submittedName>
        <fullName evidence="2">Uncharacterized protein</fullName>
    </submittedName>
</protein>
<gene>
    <name evidence="2" type="ordered locus">SCATT_15480</name>
</gene>
<evidence type="ECO:0000313" key="3">
    <source>
        <dbReference type="Proteomes" id="UP000007842"/>
    </source>
</evidence>
<dbReference type="HOGENOM" id="CLU_3104198_0_0_11"/>
<evidence type="ECO:0000256" key="1">
    <source>
        <dbReference type="SAM" id="MobiDB-lite"/>
    </source>
</evidence>
<dbReference type="EMBL" id="CP003219">
    <property type="protein sequence ID" value="AEW93919.1"/>
    <property type="molecule type" value="Genomic_DNA"/>
</dbReference>
<evidence type="ECO:0000313" key="2">
    <source>
        <dbReference type="EMBL" id="AEW93919.1"/>
    </source>
</evidence>
<name>G8X233_STREN</name>
<feature type="region of interest" description="Disordered" evidence="1">
    <location>
        <begin position="1"/>
        <end position="22"/>
    </location>
</feature>
<feature type="compositionally biased region" description="Basic and acidic residues" evidence="1">
    <location>
        <begin position="1"/>
        <end position="12"/>
    </location>
</feature>
<dbReference type="AlphaFoldDB" id="G8X233"/>
<accession>G8X233</accession>
<reference evidence="3" key="1">
    <citation type="submission" date="2011-12" db="EMBL/GenBank/DDBJ databases">
        <title>Complete genome sequence of Streptomyces cattleya strain DSM 46488.</title>
        <authorList>
            <person name="Ou H.-Y."/>
            <person name="Li P."/>
            <person name="Zhao C."/>
            <person name="O'Hagan D."/>
            <person name="Deng Z."/>
        </authorList>
    </citation>
    <scope>NUCLEOTIDE SEQUENCE [LARGE SCALE GENOMIC DNA]</scope>
    <source>
        <strain evidence="3">ATCC 35852 / DSM 46488 / JCM 4925 / NBRC 14057 / NRRL 8057</strain>
    </source>
</reference>
<dbReference type="KEGG" id="scy:SCATT_15480"/>
<sequence length="51" mass="5583">MGNQPEHRKPSEIDDPTVTAHQPQGCAVKGAFGHVRLVSRALLRAPRVTRP</sequence>
<keyword evidence="3" id="KW-1185">Reference proteome</keyword>
<organism evidence="2 3">
    <name type="scientific">Streptantibioticus cattleyicolor (strain ATCC 35852 / DSM 46488 / JCM 4925 / NBRC 14057 / NRRL 8057)</name>
    <name type="common">Streptomyces cattleya</name>
    <dbReference type="NCBI Taxonomy" id="1003195"/>
    <lineage>
        <taxon>Bacteria</taxon>
        <taxon>Bacillati</taxon>
        <taxon>Actinomycetota</taxon>
        <taxon>Actinomycetes</taxon>
        <taxon>Kitasatosporales</taxon>
        <taxon>Streptomycetaceae</taxon>
        <taxon>Streptantibioticus</taxon>
    </lineage>
</organism>
<dbReference type="PATRIC" id="fig|1003195.29.peg.1553"/>
<proteinExistence type="predicted"/>
<dbReference type="Proteomes" id="UP000007842">
    <property type="component" value="Chromosome"/>
</dbReference>